<dbReference type="InterPro" id="IPR001343">
    <property type="entry name" value="Hemolysn_Ca-bd"/>
</dbReference>
<accession>A0ABU7FR13</accession>
<sequence>MPTFISGLRTRAGAGRAAVAAVAGLALALALPGVALAAPGDLDPTFSGDGKVVTDVANVEDSQDVALQPDGKIVTIGSGFDFDGPNDFVLVRYNADGSLDTGFGGGDGIVLADLDAGSNDEGQAVAVQPDGKIIAVGRSDALDGTRARLAVARFNIDGSPDVLFGDGGKVISDFGTGTSGYAEAVALQSDGRIVAAGHAGGDFLVARYLTSGMPDTGFGDGGSVRTAFAQGGAFVRDVALQSDGRIVAAGQAGYTSPDFVSDFALARYNSNGSLDTSFDGDGRVTTAFDGEDAARGVAVQPDGKIVAAGYAAFDFALARYNTDGSLDGGFGGGDGKVTSDSGQFERAYDMALQPDGRIVAVGGVAGDFGLARYNSDGSPDVTFGVGGRVTTDIETFFDEAHGVVLQPDGKIVVAGNGSDNHAVARYQDGTGTPPPADVVAVTKTGPATVSIGDQASYTLRVRNPSASTAATGVTLSDTLTGAGGTLLSATPSQGTCTTTATGANCTLGTLVPGAFATVTVVAEPRATGTLSDTATIGATQPDPVPANNTATATTTVNNARGCTIVGTSGADTLAGGFSNDVICGLGGNDTIRPGFGNDTVYGGSGNDDIDGSYGNDTLNGGPGSDVLTGSYGNDNLNTVDGSSGNDTVNGGAGFDTCTTDAGDTRISCP</sequence>
<keyword evidence="7" id="KW-0472">Membrane</keyword>
<dbReference type="InterPro" id="IPR013431">
    <property type="entry name" value="Delta_60_rpt"/>
</dbReference>
<dbReference type="Gene3D" id="2.150.10.10">
    <property type="entry name" value="Serralysin-like metalloprotease, C-terminal"/>
    <property type="match status" value="2"/>
</dbReference>
<gene>
    <name evidence="10" type="ORF">VXC91_31485</name>
</gene>
<evidence type="ECO:0000256" key="4">
    <source>
        <dbReference type="ARBA" id="ARBA00022656"/>
    </source>
</evidence>
<dbReference type="Proteomes" id="UP001333996">
    <property type="component" value="Unassembled WGS sequence"/>
</dbReference>
<dbReference type="PRINTS" id="PR01488">
    <property type="entry name" value="RTXTOXINA"/>
</dbReference>
<proteinExistence type="predicted"/>
<evidence type="ECO:0000256" key="2">
    <source>
        <dbReference type="ARBA" id="ARBA00004613"/>
    </source>
</evidence>
<dbReference type="Pfam" id="PF00353">
    <property type="entry name" value="HemolysinCabind"/>
    <property type="match status" value="2"/>
</dbReference>
<evidence type="ECO:0000313" key="10">
    <source>
        <dbReference type="EMBL" id="MED7826351.1"/>
    </source>
</evidence>
<dbReference type="Pfam" id="PF17164">
    <property type="entry name" value="DUF5122"/>
    <property type="match status" value="7"/>
</dbReference>
<evidence type="ECO:0000256" key="3">
    <source>
        <dbReference type="ARBA" id="ARBA00022525"/>
    </source>
</evidence>
<feature type="chain" id="PRO_5045373055" evidence="8">
    <location>
        <begin position="38"/>
        <end position="669"/>
    </location>
</feature>
<dbReference type="InterPro" id="IPR003995">
    <property type="entry name" value="RTX_toxin_determinant-A"/>
</dbReference>
<evidence type="ECO:0000256" key="1">
    <source>
        <dbReference type="ARBA" id="ARBA00004370"/>
    </source>
</evidence>
<dbReference type="Pfam" id="PF01345">
    <property type="entry name" value="DUF11"/>
    <property type="match status" value="1"/>
</dbReference>
<feature type="signal peptide" evidence="8">
    <location>
        <begin position="1"/>
        <end position="37"/>
    </location>
</feature>
<keyword evidence="3" id="KW-0964">Secreted</keyword>
<dbReference type="RefSeq" id="WP_329510758.1">
    <property type="nucleotide sequence ID" value="NZ_BAAAYZ010000177.1"/>
</dbReference>
<keyword evidence="8" id="KW-0732">Signal</keyword>
<name>A0ABU7FR13_9ACTN</name>
<dbReference type="PANTHER" id="PTHR38340">
    <property type="entry name" value="S-LAYER PROTEIN"/>
    <property type="match status" value="1"/>
</dbReference>
<comment type="caution">
    <text evidence="10">The sequence shown here is derived from an EMBL/GenBank/DDBJ whole genome shotgun (WGS) entry which is preliminary data.</text>
</comment>
<dbReference type="EMBL" id="JAYWVC010000152">
    <property type="protein sequence ID" value="MED7826351.1"/>
    <property type="molecule type" value="Genomic_DNA"/>
</dbReference>
<keyword evidence="6" id="KW-0843">Virulence</keyword>
<dbReference type="Gene3D" id="2.80.10.50">
    <property type="match status" value="3"/>
</dbReference>
<dbReference type="SUPFAM" id="SSF63829">
    <property type="entry name" value="Calcium-dependent phosphotriesterase"/>
    <property type="match status" value="1"/>
</dbReference>
<comment type="subcellular location">
    <subcellularLocation>
        <location evidence="1">Membrane</location>
    </subcellularLocation>
    <subcellularLocation>
        <location evidence="2">Secreted</location>
    </subcellularLocation>
</comment>
<dbReference type="PROSITE" id="PS00330">
    <property type="entry name" value="HEMOLYSIN_CALCIUM"/>
    <property type="match status" value="1"/>
</dbReference>
<dbReference type="NCBIfam" id="TIGR02608">
    <property type="entry name" value="delta_60_rpt"/>
    <property type="match status" value="8"/>
</dbReference>
<reference evidence="10" key="1">
    <citation type="submission" date="2024-01" db="EMBL/GenBank/DDBJ databases">
        <title>First draft genome sequence data of TA4-1, the type strain of Gram-positive actinobacterium Streptomyces chiangmaiensis.</title>
        <authorList>
            <person name="Yasawong M."/>
            <person name="Nantapong N."/>
        </authorList>
    </citation>
    <scope>NUCLEOTIDE SEQUENCE</scope>
    <source>
        <strain evidence="10">TA4-1</strain>
    </source>
</reference>
<dbReference type="InterPro" id="IPR018511">
    <property type="entry name" value="Hemolysin-typ_Ca-bd_CS"/>
</dbReference>
<evidence type="ECO:0000256" key="8">
    <source>
        <dbReference type="SAM" id="SignalP"/>
    </source>
</evidence>
<protein>
    <submittedName>
        <fullName evidence="10">Calcium-binding protein</fullName>
    </submittedName>
</protein>
<keyword evidence="11" id="KW-1185">Reference proteome</keyword>
<evidence type="ECO:0000313" key="11">
    <source>
        <dbReference type="Proteomes" id="UP001333996"/>
    </source>
</evidence>
<organism evidence="10 11">
    <name type="scientific">Streptomyces chiangmaiensis</name>
    <dbReference type="NCBI Taxonomy" id="766497"/>
    <lineage>
        <taxon>Bacteria</taxon>
        <taxon>Bacillati</taxon>
        <taxon>Actinomycetota</taxon>
        <taxon>Actinomycetes</taxon>
        <taxon>Kitasatosporales</taxon>
        <taxon>Streptomycetaceae</taxon>
        <taxon>Streptomyces</taxon>
    </lineage>
</organism>
<dbReference type="InterPro" id="IPR050557">
    <property type="entry name" value="RTX_toxin/Mannuronan_C5-epim"/>
</dbReference>
<dbReference type="PRINTS" id="PR00313">
    <property type="entry name" value="CABNDNGRPT"/>
</dbReference>
<dbReference type="PANTHER" id="PTHR38340:SF1">
    <property type="entry name" value="S-LAYER PROTEIN"/>
    <property type="match status" value="1"/>
</dbReference>
<keyword evidence="4" id="KW-0800">Toxin</keyword>
<evidence type="ECO:0000256" key="5">
    <source>
        <dbReference type="ARBA" id="ARBA00022737"/>
    </source>
</evidence>
<evidence type="ECO:0000256" key="7">
    <source>
        <dbReference type="ARBA" id="ARBA00023136"/>
    </source>
</evidence>
<dbReference type="InterPro" id="IPR011049">
    <property type="entry name" value="Serralysin-like_metalloprot_C"/>
</dbReference>
<dbReference type="InterPro" id="IPR001434">
    <property type="entry name" value="OmcB-like_DUF11"/>
</dbReference>
<evidence type="ECO:0000259" key="9">
    <source>
        <dbReference type="Pfam" id="PF01345"/>
    </source>
</evidence>
<feature type="domain" description="DUF11" evidence="9">
    <location>
        <begin position="439"/>
        <end position="553"/>
    </location>
</feature>
<evidence type="ECO:0000256" key="6">
    <source>
        <dbReference type="ARBA" id="ARBA00023026"/>
    </source>
</evidence>
<keyword evidence="5" id="KW-0677">Repeat</keyword>
<dbReference type="SUPFAM" id="SSF51120">
    <property type="entry name" value="beta-Roll"/>
    <property type="match status" value="1"/>
</dbReference>